<dbReference type="RefSeq" id="WP_258218311.1">
    <property type="nucleotide sequence ID" value="NZ_JANQBD010000056.1"/>
</dbReference>
<name>A0ABT1YV45_9BACL</name>
<dbReference type="PRINTS" id="PR00032">
    <property type="entry name" value="HTHARAC"/>
</dbReference>
<dbReference type="PROSITE" id="PS01124">
    <property type="entry name" value="HTH_ARAC_FAMILY_2"/>
    <property type="match status" value="1"/>
</dbReference>
<evidence type="ECO:0000256" key="2">
    <source>
        <dbReference type="ARBA" id="ARBA00023125"/>
    </source>
</evidence>
<dbReference type="Gene3D" id="1.10.10.60">
    <property type="entry name" value="Homeodomain-like"/>
    <property type="match status" value="2"/>
</dbReference>
<evidence type="ECO:0000256" key="1">
    <source>
        <dbReference type="ARBA" id="ARBA00023015"/>
    </source>
</evidence>
<evidence type="ECO:0000313" key="5">
    <source>
        <dbReference type="EMBL" id="MCR8636821.1"/>
    </source>
</evidence>
<dbReference type="Proteomes" id="UP001300012">
    <property type="component" value="Unassembled WGS sequence"/>
</dbReference>
<dbReference type="Pfam" id="PF12833">
    <property type="entry name" value="HTH_18"/>
    <property type="match status" value="1"/>
</dbReference>
<reference evidence="5 6" key="1">
    <citation type="submission" date="2022-08" db="EMBL/GenBank/DDBJ databases">
        <title>Paenibacillus endoradicis sp. nov., Paenibacillus radicibacter sp. nov and Paenibacillus pararadicis sp. nov., three cold-adapted plant growth-promoting bacteria isolated from root of Larix gmelinii in Great Khingan.</title>
        <authorList>
            <person name="Xue H."/>
        </authorList>
    </citation>
    <scope>NUCLEOTIDE SEQUENCE [LARGE SCALE GENOMIC DNA]</scope>
    <source>
        <strain evidence="5 6">N5-1-1-5</strain>
    </source>
</reference>
<dbReference type="InterPro" id="IPR018062">
    <property type="entry name" value="HTH_AraC-typ_CS"/>
</dbReference>
<organism evidence="5 6">
    <name type="scientific">Paenibacillus radicis</name>
    <name type="common">ex Xue et al. 2023</name>
    <dbReference type="NCBI Taxonomy" id="2972489"/>
    <lineage>
        <taxon>Bacteria</taxon>
        <taxon>Bacillati</taxon>
        <taxon>Bacillota</taxon>
        <taxon>Bacilli</taxon>
        <taxon>Bacillales</taxon>
        <taxon>Paenibacillaceae</taxon>
        <taxon>Paenibacillus</taxon>
    </lineage>
</organism>
<dbReference type="SUPFAM" id="SSF51215">
    <property type="entry name" value="Regulatory protein AraC"/>
    <property type="match status" value="1"/>
</dbReference>
<dbReference type="PROSITE" id="PS00041">
    <property type="entry name" value="HTH_ARAC_FAMILY_1"/>
    <property type="match status" value="1"/>
</dbReference>
<dbReference type="Pfam" id="PF02311">
    <property type="entry name" value="AraC_binding"/>
    <property type="match status" value="1"/>
</dbReference>
<accession>A0ABT1YV45</accession>
<keyword evidence="1" id="KW-0805">Transcription regulation</keyword>
<proteinExistence type="predicted"/>
<dbReference type="InterPro" id="IPR014710">
    <property type="entry name" value="RmlC-like_jellyroll"/>
</dbReference>
<dbReference type="SUPFAM" id="SSF46689">
    <property type="entry name" value="Homeodomain-like"/>
    <property type="match status" value="2"/>
</dbReference>
<dbReference type="InterPro" id="IPR009057">
    <property type="entry name" value="Homeodomain-like_sf"/>
</dbReference>
<dbReference type="PANTHER" id="PTHR43280">
    <property type="entry name" value="ARAC-FAMILY TRANSCRIPTIONAL REGULATOR"/>
    <property type="match status" value="1"/>
</dbReference>
<keyword evidence="6" id="KW-1185">Reference proteome</keyword>
<dbReference type="SMART" id="SM00342">
    <property type="entry name" value="HTH_ARAC"/>
    <property type="match status" value="1"/>
</dbReference>
<evidence type="ECO:0000313" key="6">
    <source>
        <dbReference type="Proteomes" id="UP001300012"/>
    </source>
</evidence>
<evidence type="ECO:0000256" key="3">
    <source>
        <dbReference type="ARBA" id="ARBA00023163"/>
    </source>
</evidence>
<keyword evidence="3" id="KW-0804">Transcription</keyword>
<dbReference type="InterPro" id="IPR003313">
    <property type="entry name" value="AraC-bd"/>
</dbReference>
<dbReference type="InterPro" id="IPR018060">
    <property type="entry name" value="HTH_AraC"/>
</dbReference>
<comment type="caution">
    <text evidence="5">The sequence shown here is derived from an EMBL/GenBank/DDBJ whole genome shotgun (WGS) entry which is preliminary data.</text>
</comment>
<dbReference type="PANTHER" id="PTHR43280:SF2">
    <property type="entry name" value="HTH-TYPE TRANSCRIPTIONAL REGULATOR EXSA"/>
    <property type="match status" value="1"/>
</dbReference>
<dbReference type="Gene3D" id="2.60.120.10">
    <property type="entry name" value="Jelly Rolls"/>
    <property type="match status" value="1"/>
</dbReference>
<sequence>MELSVWENMFPQFAYVADRRCTPNWQFQGPKIHDKHNLILVYDGEAEFTCNDQTFRVSRGDLVYYKPSDFRLGHTFPDRLMKCFTVDFLYTCPTLTNNEWEFLNVNLPFSRVEKINDDFLFSRLLDLFANFTRTWLSGNHNKTLRGRAIFLEMLSLLLQWKCGSNFNYDKVRKVEKVINYMTEYFPNPLTLQEIAHQIGISPSYLGSIFKEVTGTAPINYLVDIRLRKAKDLLRDGYSVTEAAEKVGFNDVFYFSKCFKKREGMSPTQYISGDV</sequence>
<dbReference type="EMBL" id="JANQBD010000056">
    <property type="protein sequence ID" value="MCR8636821.1"/>
    <property type="molecule type" value="Genomic_DNA"/>
</dbReference>
<gene>
    <name evidence="5" type="ORF">NV381_37260</name>
</gene>
<evidence type="ECO:0000259" key="4">
    <source>
        <dbReference type="PROSITE" id="PS01124"/>
    </source>
</evidence>
<protein>
    <submittedName>
        <fullName evidence="5">AraC family transcriptional regulator</fullName>
    </submittedName>
</protein>
<dbReference type="InterPro" id="IPR020449">
    <property type="entry name" value="Tscrpt_reg_AraC-type_HTH"/>
</dbReference>
<dbReference type="InterPro" id="IPR037923">
    <property type="entry name" value="HTH-like"/>
</dbReference>
<keyword evidence="2" id="KW-0238">DNA-binding</keyword>
<feature type="domain" description="HTH araC/xylS-type" evidence="4">
    <location>
        <begin position="175"/>
        <end position="272"/>
    </location>
</feature>